<dbReference type="PANTHER" id="PTHR47691">
    <property type="entry name" value="REGULATOR-RELATED"/>
    <property type="match status" value="1"/>
</dbReference>
<dbReference type="PANTHER" id="PTHR47691:SF3">
    <property type="entry name" value="HTH-TYPE TRANSCRIPTIONAL REGULATOR RV0890C-RELATED"/>
    <property type="match status" value="1"/>
</dbReference>
<dbReference type="InterPro" id="IPR025139">
    <property type="entry name" value="DUF4062"/>
</dbReference>
<dbReference type="Gene3D" id="1.25.40.10">
    <property type="entry name" value="Tetratricopeptide repeat domain"/>
    <property type="match status" value="1"/>
</dbReference>
<evidence type="ECO:0000313" key="2">
    <source>
        <dbReference type="EMBL" id="GAA3633595.1"/>
    </source>
</evidence>
<dbReference type="EMBL" id="BAAAYU010000005">
    <property type="protein sequence ID" value="GAA3633595.1"/>
    <property type="molecule type" value="Genomic_DNA"/>
</dbReference>
<dbReference type="PRINTS" id="PR00364">
    <property type="entry name" value="DISEASERSIST"/>
</dbReference>
<dbReference type="InterPro" id="IPR011990">
    <property type="entry name" value="TPR-like_helical_dom_sf"/>
</dbReference>
<name>A0ABP7AJL8_9MICO</name>
<dbReference type="InterPro" id="IPR002182">
    <property type="entry name" value="NB-ARC"/>
</dbReference>
<comment type="caution">
    <text evidence="2">The sequence shown here is derived from an EMBL/GenBank/DDBJ whole genome shotgun (WGS) entry which is preliminary data.</text>
</comment>
<dbReference type="SUPFAM" id="SSF52540">
    <property type="entry name" value="P-loop containing nucleoside triphosphate hydrolases"/>
    <property type="match status" value="1"/>
</dbReference>
<feature type="domain" description="AAA+ ATPase" evidence="1">
    <location>
        <begin position="203"/>
        <end position="332"/>
    </location>
</feature>
<dbReference type="SMART" id="SM00382">
    <property type="entry name" value="AAA"/>
    <property type="match status" value="1"/>
</dbReference>
<dbReference type="Proteomes" id="UP001501697">
    <property type="component" value="Unassembled WGS sequence"/>
</dbReference>
<dbReference type="Pfam" id="PF13271">
    <property type="entry name" value="DUF4062"/>
    <property type="match status" value="1"/>
</dbReference>
<organism evidence="2 3">
    <name type="scientific">Microbacterium awajiense</name>
    <dbReference type="NCBI Taxonomy" id="415214"/>
    <lineage>
        <taxon>Bacteria</taxon>
        <taxon>Bacillati</taxon>
        <taxon>Actinomycetota</taxon>
        <taxon>Actinomycetes</taxon>
        <taxon>Micrococcales</taxon>
        <taxon>Microbacteriaceae</taxon>
        <taxon>Microbacterium</taxon>
    </lineage>
</organism>
<accession>A0ABP7AJL8</accession>
<evidence type="ECO:0000313" key="3">
    <source>
        <dbReference type="Proteomes" id="UP001501697"/>
    </source>
</evidence>
<sequence length="886" mass="96582">MTGARRPAIRTPDQRIRVFVSSTLRELAPERAAVRTAIERLRLAPVMFELGARPHPPRELYRSYLAQSDIFIGIYAESYGWVAPDETVSGLEDEYNLAPPGMPKLIYIKTLDHRDPRLDTLITRIRDDDTAAYLPFTTPDDLAEHVLSDLATLLAERFDAARAETVAEDQVRDLLARVPVAYTRIVGRDRLVDDVVGMLAASGSRVVTLVGPGGIGKSRLAIAVAERAAEHFPDGTVFVPLENVLEPELLLATIGYALGVRDGPGLPLEQRLARALAGRRMLILLDNFEQIVSAAPILVSLYTVAPDAVFLVTSRAVLRIRGEQVVEVPPLPTKDPDAPYSLQRAREAPAVALFVQRAAAANPRFSVTDTNLAAIVGICDALDGVPLALELAAARTRTLPPAEILRRLDHQLTLLVDASRDLPPRQRTLRSTIDWSTDLLDESARTMLRELAAFSPGFTLDSVERLSRLRRWDFDVFAAMESLVDSSLVSQAEVDGQIVFSLLVSVREHGLAALSSEGREQEVRDAHAEVYAQLTREQAPLLGGEGQAEAVTRLTLERSNLRAGVRQLVARGDAETAADIAWRLYIFWWVGGYLTEVATWMEELLGRTADSASDRVRAIVAFYVGWRDMWQPHSRQVAASLIDAAETFASQGDRLGVAMTLTVASVAEMNHSEPDVTVSTARLTEAARRFDAEGAGWGSCLALVALGRLALLGQRLHEASALFERAVDASQRSGERFAGTIALHHLGRMRLLEGRLDEAEDAYLHGMAGSEMLRHDEGLAYSLEGLCAVAAARGDAHHAGVLSGAATTIRQHTAVVDAPPFLYHAAFLERLRGDPATAALVDEGEAEGAELGAYEAAERAREHVLHAREQATRRAEMSGMTAPRAP</sequence>
<gene>
    <name evidence="2" type="ORF">GCM10022200_15930</name>
</gene>
<dbReference type="InterPro" id="IPR003593">
    <property type="entry name" value="AAA+_ATPase"/>
</dbReference>
<dbReference type="InterPro" id="IPR027417">
    <property type="entry name" value="P-loop_NTPase"/>
</dbReference>
<reference evidence="3" key="1">
    <citation type="journal article" date="2019" name="Int. J. Syst. Evol. Microbiol.">
        <title>The Global Catalogue of Microorganisms (GCM) 10K type strain sequencing project: providing services to taxonomists for standard genome sequencing and annotation.</title>
        <authorList>
            <consortium name="The Broad Institute Genomics Platform"/>
            <consortium name="The Broad Institute Genome Sequencing Center for Infectious Disease"/>
            <person name="Wu L."/>
            <person name="Ma J."/>
        </authorList>
    </citation>
    <scope>NUCLEOTIDE SEQUENCE [LARGE SCALE GENOMIC DNA]</scope>
    <source>
        <strain evidence="3">JCM 16544</strain>
    </source>
</reference>
<protein>
    <recommendedName>
        <fullName evidence="1">AAA+ ATPase domain-containing protein</fullName>
    </recommendedName>
</protein>
<evidence type="ECO:0000259" key="1">
    <source>
        <dbReference type="SMART" id="SM00382"/>
    </source>
</evidence>
<dbReference type="Pfam" id="PF00931">
    <property type="entry name" value="NB-ARC"/>
    <property type="match status" value="1"/>
</dbReference>
<dbReference type="Gene3D" id="3.40.50.300">
    <property type="entry name" value="P-loop containing nucleotide triphosphate hydrolases"/>
    <property type="match status" value="1"/>
</dbReference>
<proteinExistence type="predicted"/>
<keyword evidence="3" id="KW-1185">Reference proteome</keyword>
<dbReference type="RefSeq" id="WP_344737462.1">
    <property type="nucleotide sequence ID" value="NZ_BAAAYU010000005.1"/>
</dbReference>
<dbReference type="SUPFAM" id="SSF48452">
    <property type="entry name" value="TPR-like"/>
    <property type="match status" value="1"/>
</dbReference>